<evidence type="ECO:0000256" key="1">
    <source>
        <dbReference type="SAM" id="SignalP"/>
    </source>
</evidence>
<keyword evidence="1" id="KW-0732">Signal</keyword>
<name>I5C070_9BACT</name>
<comment type="caution">
    <text evidence="2">The sequence shown here is derived from an EMBL/GenBank/DDBJ whole genome shotgun (WGS) entry which is preliminary data.</text>
</comment>
<feature type="chain" id="PRO_5003701265" evidence="1">
    <location>
        <begin position="31"/>
        <end position="335"/>
    </location>
</feature>
<keyword evidence="3" id="KW-1185">Reference proteome</keyword>
<dbReference type="STRING" id="1189621.A3SI_13869"/>
<evidence type="ECO:0000313" key="3">
    <source>
        <dbReference type="Proteomes" id="UP000005551"/>
    </source>
</evidence>
<dbReference type="Proteomes" id="UP000005551">
    <property type="component" value="Unassembled WGS sequence"/>
</dbReference>
<feature type="signal peptide" evidence="1">
    <location>
        <begin position="1"/>
        <end position="30"/>
    </location>
</feature>
<sequence>MLPSGAPFFLIMSWKTSKALFLASCLAACAAGEEPVAEAFDWGAETPFELDYTLPLGLNRAEGLFAPEGAAMGESDLIEASGIVMSKANPGFLWTHEDKGNTNELFLLDAQTGETVKSVRLGTLFNRDWEDIELGPGPDPNKQYLYVGEVGDNDRVYRDYKIYRLEEPEVLLDGSAGPQVISNEQIETILFTYPDRRRHDVETLLLDPWTKDLFLVTKRDFFSMIYVLPYPQDTENAQEAILVGSFPFTRAVGGNISFDGREMLLKTYEHVLFWQREEGETMRELFQKTPLLAPYNPVEPQGEAICFDAEKGYFTLSEFSNAITPVLYHYERLRQ</sequence>
<proteinExistence type="predicted"/>
<evidence type="ECO:0000313" key="2">
    <source>
        <dbReference type="EMBL" id="EIM75222.1"/>
    </source>
</evidence>
<keyword evidence="2" id="KW-0449">Lipoprotein</keyword>
<accession>I5C070</accession>
<organism evidence="2 3">
    <name type="scientific">Nitritalea halalkaliphila LW7</name>
    <dbReference type="NCBI Taxonomy" id="1189621"/>
    <lineage>
        <taxon>Bacteria</taxon>
        <taxon>Pseudomonadati</taxon>
        <taxon>Bacteroidota</taxon>
        <taxon>Cytophagia</taxon>
        <taxon>Cytophagales</taxon>
        <taxon>Cyclobacteriaceae</taxon>
        <taxon>Nitritalea</taxon>
    </lineage>
</organism>
<protein>
    <submittedName>
        <fullName evidence="2">Putative lipoprotein</fullName>
    </submittedName>
</protein>
<dbReference type="EMBL" id="AJYA01000031">
    <property type="protein sequence ID" value="EIM75222.1"/>
    <property type="molecule type" value="Genomic_DNA"/>
</dbReference>
<dbReference type="AlphaFoldDB" id="I5C070"/>
<gene>
    <name evidence="2" type="ORF">A3SI_13869</name>
</gene>
<reference evidence="2 3" key="1">
    <citation type="submission" date="2012-05" db="EMBL/GenBank/DDBJ databases">
        <title>Genome sequence of Nitritalea halalkaliphila LW7.</title>
        <authorList>
            <person name="Jangir P.K."/>
            <person name="Singh A."/>
            <person name="Shivaji S."/>
            <person name="Sharma R."/>
        </authorList>
    </citation>
    <scope>NUCLEOTIDE SEQUENCE [LARGE SCALE GENOMIC DNA]</scope>
    <source>
        <strain evidence="2 3">LW7</strain>
    </source>
</reference>